<protein>
    <submittedName>
        <fullName evidence="6">TetR family transcriptional regulator</fullName>
    </submittedName>
</protein>
<dbReference type="InterPro" id="IPR023772">
    <property type="entry name" value="DNA-bd_HTH_TetR-type_CS"/>
</dbReference>
<dbReference type="RefSeq" id="WP_121067112.1">
    <property type="nucleotide sequence ID" value="NZ_RBIQ01000008.1"/>
</dbReference>
<evidence type="ECO:0000256" key="1">
    <source>
        <dbReference type="ARBA" id="ARBA00023015"/>
    </source>
</evidence>
<dbReference type="Proteomes" id="UP000269412">
    <property type="component" value="Unassembled WGS sequence"/>
</dbReference>
<keyword evidence="1" id="KW-0805">Transcription regulation</keyword>
<comment type="caution">
    <text evidence="6">The sequence shown here is derived from an EMBL/GenBank/DDBJ whole genome shotgun (WGS) entry which is preliminary data.</text>
</comment>
<keyword evidence="3" id="KW-0804">Transcription</keyword>
<gene>
    <name evidence="6" type="ORF">CLV91_1986</name>
</gene>
<accession>A0A495E9J8</accession>
<evidence type="ECO:0000256" key="2">
    <source>
        <dbReference type="ARBA" id="ARBA00023125"/>
    </source>
</evidence>
<dbReference type="InterPro" id="IPR001647">
    <property type="entry name" value="HTH_TetR"/>
</dbReference>
<evidence type="ECO:0000256" key="3">
    <source>
        <dbReference type="ARBA" id="ARBA00023163"/>
    </source>
</evidence>
<dbReference type="InterPro" id="IPR011075">
    <property type="entry name" value="TetR_C"/>
</dbReference>
<dbReference type="SUPFAM" id="SSF46689">
    <property type="entry name" value="Homeodomain-like"/>
    <property type="match status" value="1"/>
</dbReference>
<keyword evidence="2 4" id="KW-0238">DNA-binding</keyword>
<proteinExistence type="predicted"/>
<dbReference type="EMBL" id="RBIQ01000008">
    <property type="protein sequence ID" value="RKR13269.1"/>
    <property type="molecule type" value="Genomic_DNA"/>
</dbReference>
<keyword evidence="7" id="KW-1185">Reference proteome</keyword>
<dbReference type="PROSITE" id="PS01081">
    <property type="entry name" value="HTH_TETR_1"/>
    <property type="match status" value="1"/>
</dbReference>
<feature type="DNA-binding region" description="H-T-H motif" evidence="4">
    <location>
        <begin position="28"/>
        <end position="47"/>
    </location>
</feature>
<evidence type="ECO:0000259" key="5">
    <source>
        <dbReference type="PROSITE" id="PS50977"/>
    </source>
</evidence>
<evidence type="ECO:0000313" key="7">
    <source>
        <dbReference type="Proteomes" id="UP000269412"/>
    </source>
</evidence>
<dbReference type="GO" id="GO:0003677">
    <property type="term" value="F:DNA binding"/>
    <property type="evidence" value="ECO:0007669"/>
    <property type="project" value="UniProtKB-UniRule"/>
</dbReference>
<name>A0A495E9J8_9FLAO</name>
<dbReference type="PANTHER" id="PTHR47506">
    <property type="entry name" value="TRANSCRIPTIONAL REGULATORY PROTEIN"/>
    <property type="match status" value="1"/>
</dbReference>
<feature type="domain" description="HTH tetR-type" evidence="5">
    <location>
        <begin position="5"/>
        <end position="65"/>
    </location>
</feature>
<dbReference type="PANTHER" id="PTHR47506:SF1">
    <property type="entry name" value="HTH-TYPE TRANSCRIPTIONAL REGULATOR YJDC"/>
    <property type="match status" value="1"/>
</dbReference>
<reference evidence="6 7" key="1">
    <citation type="submission" date="2018-10" db="EMBL/GenBank/DDBJ databases">
        <title>Genomic Encyclopedia of Archaeal and Bacterial Type Strains, Phase II (KMG-II): from individual species to whole genera.</title>
        <authorList>
            <person name="Goeker M."/>
        </authorList>
    </citation>
    <scope>NUCLEOTIDE SEQUENCE [LARGE SCALE GENOMIC DNA]</scope>
    <source>
        <strain evidence="6 7">DSM 25230</strain>
    </source>
</reference>
<sequence length="194" mass="22075">MNKGQQTRLHILKKAFDLSYQKGFQTTSVDDIIHLTTVTKGSFFYHFKNKEEMGLAMINEIILPGFKTSLIEPLKERGSTKEVLYKMIKSILLEDANFDPRYGCPAVNIIEEMAPINQQFNKAISKLIDELLSKLVLVIATGIENNEIDKDANPKHIANFIMSGYMGVRTLGKLYGTKSYDSYLKELKIYLNTL</sequence>
<dbReference type="InterPro" id="IPR009057">
    <property type="entry name" value="Homeodomain-like_sf"/>
</dbReference>
<dbReference type="Pfam" id="PF16925">
    <property type="entry name" value="TetR_C_13"/>
    <property type="match status" value="1"/>
</dbReference>
<dbReference type="Pfam" id="PF00440">
    <property type="entry name" value="TetR_N"/>
    <property type="match status" value="1"/>
</dbReference>
<organism evidence="6 7">
    <name type="scientific">Maribacter vaceletii</name>
    <dbReference type="NCBI Taxonomy" id="1206816"/>
    <lineage>
        <taxon>Bacteria</taxon>
        <taxon>Pseudomonadati</taxon>
        <taxon>Bacteroidota</taxon>
        <taxon>Flavobacteriia</taxon>
        <taxon>Flavobacteriales</taxon>
        <taxon>Flavobacteriaceae</taxon>
        <taxon>Maribacter</taxon>
    </lineage>
</organism>
<dbReference type="InterPro" id="IPR036271">
    <property type="entry name" value="Tet_transcr_reg_TetR-rel_C_sf"/>
</dbReference>
<evidence type="ECO:0000313" key="6">
    <source>
        <dbReference type="EMBL" id="RKR13269.1"/>
    </source>
</evidence>
<dbReference type="Gene3D" id="1.10.357.10">
    <property type="entry name" value="Tetracycline Repressor, domain 2"/>
    <property type="match status" value="1"/>
</dbReference>
<dbReference type="SUPFAM" id="SSF48498">
    <property type="entry name" value="Tetracyclin repressor-like, C-terminal domain"/>
    <property type="match status" value="1"/>
</dbReference>
<dbReference type="AlphaFoldDB" id="A0A495E9J8"/>
<dbReference type="OrthoDB" id="9798857at2"/>
<evidence type="ECO:0000256" key="4">
    <source>
        <dbReference type="PROSITE-ProRule" id="PRU00335"/>
    </source>
</evidence>
<dbReference type="PROSITE" id="PS50977">
    <property type="entry name" value="HTH_TETR_2"/>
    <property type="match status" value="1"/>
</dbReference>